<dbReference type="Pfam" id="PF01702">
    <property type="entry name" value="TGT"/>
    <property type="match status" value="2"/>
</dbReference>
<evidence type="ECO:0000259" key="3">
    <source>
        <dbReference type="Pfam" id="PF01702"/>
    </source>
</evidence>
<keyword evidence="4" id="KW-0808">Transferase</keyword>
<keyword evidence="5" id="KW-1185">Reference proteome</keyword>
<dbReference type="SUPFAM" id="SSF51713">
    <property type="entry name" value="tRNA-guanine transglycosylase"/>
    <property type="match status" value="1"/>
</dbReference>
<dbReference type="VEuPathDB" id="MicrosporidiaDB:THOM_3176"/>
<protein>
    <submittedName>
        <fullName evidence="4">Queuine-tRNA ribosyltransferase</fullName>
        <ecNumber evidence="4">2.4.2.29</ecNumber>
    </submittedName>
</protein>
<feature type="region of interest" description="Disordered" evidence="2">
    <location>
        <begin position="110"/>
        <end position="176"/>
    </location>
</feature>
<dbReference type="OrthoDB" id="10249838at2759"/>
<dbReference type="AlphaFoldDB" id="L7JQZ8"/>
<dbReference type="GO" id="GO:0008479">
    <property type="term" value="F:tRNA-guanosine(34) queuine transglycosylase activity"/>
    <property type="evidence" value="ECO:0007669"/>
    <property type="project" value="TreeGrafter"/>
</dbReference>
<feature type="region of interest" description="Disordered" evidence="2">
    <location>
        <begin position="191"/>
        <end position="212"/>
    </location>
</feature>
<dbReference type="InterPro" id="IPR002616">
    <property type="entry name" value="tRNA_ribo_trans-like"/>
</dbReference>
<name>L7JQZ8_TRAHO</name>
<dbReference type="Proteomes" id="UP000011185">
    <property type="component" value="Unassembled WGS sequence"/>
</dbReference>
<dbReference type="EMBL" id="JH994098">
    <property type="protein sequence ID" value="ELQ73898.1"/>
    <property type="molecule type" value="Genomic_DNA"/>
</dbReference>
<dbReference type="FunCoup" id="L7JQZ8">
    <property type="interactions" value="50"/>
</dbReference>
<dbReference type="STRING" id="72359.L7JQZ8"/>
<dbReference type="Gene3D" id="3.20.20.105">
    <property type="entry name" value="Queuine tRNA-ribosyltransferase-like"/>
    <property type="match status" value="1"/>
</dbReference>
<dbReference type="GO" id="GO:0005829">
    <property type="term" value="C:cytosol"/>
    <property type="evidence" value="ECO:0007669"/>
    <property type="project" value="TreeGrafter"/>
</dbReference>
<dbReference type="NCBIfam" id="TIGR00449">
    <property type="entry name" value="tgt_general"/>
    <property type="match status" value="2"/>
</dbReference>
<dbReference type="PANTHER" id="PTHR43530">
    <property type="entry name" value="QUEUINE TRNA-RIBOSYLTRANSFERASE CATALYTIC SUBUNIT 1"/>
    <property type="match status" value="1"/>
</dbReference>
<accession>L7JQZ8</accession>
<dbReference type="HOGENOM" id="CLU_022060_1_0_1"/>
<keyword evidence="4" id="KW-0328">Glycosyltransferase</keyword>
<dbReference type="InterPro" id="IPR036511">
    <property type="entry name" value="TGT-like_sf"/>
</dbReference>
<feature type="domain" description="tRNA-guanine(15) transglycosylase-like" evidence="3">
    <location>
        <begin position="12"/>
        <end position="106"/>
    </location>
</feature>
<dbReference type="EC" id="2.4.2.29" evidence="4"/>
<evidence type="ECO:0000256" key="1">
    <source>
        <dbReference type="ARBA" id="ARBA00022833"/>
    </source>
</evidence>
<proteinExistence type="predicted"/>
<dbReference type="GO" id="GO:0006400">
    <property type="term" value="P:tRNA modification"/>
    <property type="evidence" value="ECO:0007669"/>
    <property type="project" value="InterPro"/>
</dbReference>
<feature type="compositionally biased region" description="Low complexity" evidence="2">
    <location>
        <begin position="191"/>
        <end position="204"/>
    </location>
</feature>
<dbReference type="PANTHER" id="PTHR43530:SF1">
    <property type="entry name" value="QUEUINE TRNA-RIBOSYLTRANSFERASE CATALYTIC SUBUNIT 1"/>
    <property type="match status" value="1"/>
</dbReference>
<feature type="domain" description="tRNA-guanine(15) transglycosylase-like" evidence="3">
    <location>
        <begin position="252"/>
        <end position="524"/>
    </location>
</feature>
<dbReference type="OMA" id="CTRFSIN"/>
<dbReference type="InParanoid" id="L7JQZ8"/>
<feature type="compositionally biased region" description="Low complexity" evidence="2">
    <location>
        <begin position="159"/>
        <end position="176"/>
    </location>
</feature>
<organism evidence="4 5">
    <name type="scientific">Trachipleistophora hominis</name>
    <name type="common">Microsporidian parasite</name>
    <dbReference type="NCBI Taxonomy" id="72359"/>
    <lineage>
        <taxon>Eukaryota</taxon>
        <taxon>Fungi</taxon>
        <taxon>Fungi incertae sedis</taxon>
        <taxon>Microsporidia</taxon>
        <taxon>Pleistophoridae</taxon>
        <taxon>Trachipleistophora</taxon>
    </lineage>
</organism>
<evidence type="ECO:0000313" key="5">
    <source>
        <dbReference type="Proteomes" id="UP000011185"/>
    </source>
</evidence>
<sequence>MPFKILKKCSKTNARISTLTLNHYTASLPTFMPVATHGILKAKHGYEDEIILGNTFHLRNLNRDLHSFMGLKGGLLTDSGGFQIISLKNKVNEDGVVFLDYDCDGKRIGGKKFNRDDGGNDDDNRSNDNNEGNDDENESISNDDNNEGISNDQNEGRGIDNINENDGIDNINENDGIDNINENDGIDNINENDGIDNINENDGNTGNTSGDRNVNIENNANSKYCKNVYCLNTTCIGCSFIPSQKAKYFARTISHHYKNFLLTPEKSMAIQNTLNSDIAMQLDDVIRPCSPKNRHLLAVKRSIRWLDRCLAHTKNDAQLLFPIIQGGLFNDLRMLSVDEIVLRGVKGIAIGGLCGGEDKKMFCNIVFNTVNYIRSKIECPIYVMGVGYPEDIVVSIFLGSDMSDCVYPTRTARFGRMFTDYGDINVNSFADGNDAYRGRSSRRNDTQAYTNTRIRDGVVYNECACRTCTRFSINYLKMIRNTPNFCILMTEHNLFYLRDLIDRVKRNIRGGTLDIFVKEWMMKRFGGKVPDWVKYAYDLVKI</sequence>
<evidence type="ECO:0000256" key="2">
    <source>
        <dbReference type="SAM" id="MobiDB-lite"/>
    </source>
</evidence>
<reference evidence="4 5" key="1">
    <citation type="journal article" date="2012" name="PLoS Pathog.">
        <title>The genome of the obligate intracellular parasite Trachipleistophora hominis: new insights into microsporidian genome dynamics and reductive evolution.</title>
        <authorList>
            <person name="Heinz E."/>
            <person name="Williams T.A."/>
            <person name="Nakjang S."/>
            <person name="Noel C.J."/>
            <person name="Swan D.C."/>
            <person name="Goldberg A.V."/>
            <person name="Harris S.R."/>
            <person name="Weinmaier T."/>
            <person name="Markert S."/>
            <person name="Becher D."/>
            <person name="Bernhardt J."/>
            <person name="Dagan T."/>
            <person name="Hacker C."/>
            <person name="Lucocq J.M."/>
            <person name="Schweder T."/>
            <person name="Rattei T."/>
            <person name="Hall N."/>
            <person name="Hirt R.P."/>
            <person name="Embley T.M."/>
        </authorList>
    </citation>
    <scope>NUCLEOTIDE SEQUENCE [LARGE SCALE GENOMIC DNA]</scope>
</reference>
<gene>
    <name evidence="4" type="ORF">THOM_3176</name>
</gene>
<keyword evidence="1" id="KW-0862">Zinc</keyword>
<evidence type="ECO:0000313" key="4">
    <source>
        <dbReference type="EMBL" id="ELQ73898.1"/>
    </source>
</evidence>
<feature type="compositionally biased region" description="Basic and acidic residues" evidence="2">
    <location>
        <begin position="110"/>
        <end position="128"/>
    </location>
</feature>